<evidence type="ECO:0000313" key="3">
    <source>
        <dbReference type="Proteomes" id="UP000667802"/>
    </source>
</evidence>
<comment type="caution">
    <text evidence="2">The sequence shown here is derived from an EMBL/GenBank/DDBJ whole genome shotgun (WGS) entry which is preliminary data.</text>
</comment>
<evidence type="ECO:0000313" key="2">
    <source>
        <dbReference type="EMBL" id="MDR9899813.1"/>
    </source>
</evidence>
<gene>
    <name evidence="2" type="ORF">G7B40_035435</name>
</gene>
<reference evidence="3" key="1">
    <citation type="journal article" date="2021" name="Science">
        <title>Hunting the eagle killer: A cyanobacterial neurotoxin causes vacuolar myelinopathy.</title>
        <authorList>
            <person name="Breinlinger S."/>
            <person name="Phillips T.J."/>
            <person name="Haram B.N."/>
            <person name="Mares J."/>
            <person name="Martinez Yerena J.A."/>
            <person name="Hrouzek P."/>
            <person name="Sobotka R."/>
            <person name="Henderson W.M."/>
            <person name="Schmieder P."/>
            <person name="Williams S.M."/>
            <person name="Lauderdale J.D."/>
            <person name="Wilde H.D."/>
            <person name="Gerrin W."/>
            <person name="Kust A."/>
            <person name="Washington J.W."/>
            <person name="Wagner C."/>
            <person name="Geier B."/>
            <person name="Liebeke M."/>
            <person name="Enke H."/>
            <person name="Niedermeyer T.H.J."/>
            <person name="Wilde S.B."/>
        </authorList>
    </citation>
    <scope>NUCLEOTIDE SEQUENCE [LARGE SCALE GENOMIC DNA]</scope>
    <source>
        <strain evidence="3">Thurmond2011</strain>
    </source>
</reference>
<dbReference type="Proteomes" id="UP000667802">
    <property type="component" value="Unassembled WGS sequence"/>
</dbReference>
<keyword evidence="1" id="KW-0472">Membrane</keyword>
<dbReference type="RefSeq" id="WP_208350514.1">
    <property type="nucleotide sequence ID" value="NZ_JAALHA020000027.1"/>
</dbReference>
<dbReference type="EMBL" id="JAALHA020000027">
    <property type="protein sequence ID" value="MDR9899813.1"/>
    <property type="molecule type" value="Genomic_DNA"/>
</dbReference>
<protein>
    <submittedName>
        <fullName evidence="2">Uncharacterized protein</fullName>
    </submittedName>
</protein>
<organism evidence="2 3">
    <name type="scientific">Aetokthonos hydrillicola Thurmond2011</name>
    <dbReference type="NCBI Taxonomy" id="2712845"/>
    <lineage>
        <taxon>Bacteria</taxon>
        <taxon>Bacillati</taxon>
        <taxon>Cyanobacteriota</taxon>
        <taxon>Cyanophyceae</taxon>
        <taxon>Nostocales</taxon>
        <taxon>Hapalosiphonaceae</taxon>
        <taxon>Aetokthonos</taxon>
    </lineage>
</organism>
<dbReference type="AlphaFoldDB" id="A0AAP5IDV2"/>
<keyword evidence="3" id="KW-1185">Reference proteome</keyword>
<keyword evidence="1" id="KW-1133">Transmembrane helix</keyword>
<sequence>MNEKAYILISATVFASVAILHIARLVNHWTLQIGAVSVPLWGSWLGLVIGVLLSVWAFRLMTQLSGSRV</sequence>
<keyword evidence="1" id="KW-0812">Transmembrane</keyword>
<accession>A0AAP5IDV2</accession>
<proteinExistence type="predicted"/>
<evidence type="ECO:0000256" key="1">
    <source>
        <dbReference type="SAM" id="Phobius"/>
    </source>
</evidence>
<name>A0AAP5IDV2_9CYAN</name>
<feature type="transmembrane region" description="Helical" evidence="1">
    <location>
        <begin position="38"/>
        <end position="58"/>
    </location>
</feature>
<feature type="transmembrane region" description="Helical" evidence="1">
    <location>
        <begin position="7"/>
        <end position="26"/>
    </location>
</feature>